<keyword evidence="7" id="KW-1185">Reference proteome</keyword>
<dbReference type="SUPFAM" id="SSF49854">
    <property type="entry name" value="Spermadhesin, CUB domain"/>
    <property type="match status" value="3"/>
</dbReference>
<dbReference type="GeneID" id="102809181"/>
<dbReference type="Pfam" id="PF00431">
    <property type="entry name" value="CUB"/>
    <property type="match status" value="3"/>
</dbReference>
<dbReference type="SMART" id="SM00042">
    <property type="entry name" value="CUB"/>
    <property type="match status" value="3"/>
</dbReference>
<name>A0ABM0MKM6_SACKO</name>
<dbReference type="Gene3D" id="4.10.400.10">
    <property type="entry name" value="Low-density Lipoprotein Receptor"/>
    <property type="match status" value="1"/>
</dbReference>
<feature type="chain" id="PRO_5046961586" evidence="5">
    <location>
        <begin position="26"/>
        <end position="583"/>
    </location>
</feature>
<dbReference type="PANTHER" id="PTHR24251:SF30">
    <property type="entry name" value="MEMBRANE FRIZZLED-RELATED PROTEIN"/>
    <property type="match status" value="1"/>
</dbReference>
<feature type="domain" description="CUB" evidence="6">
    <location>
        <begin position="42"/>
        <end position="158"/>
    </location>
</feature>
<feature type="domain" description="CUB" evidence="6">
    <location>
        <begin position="290"/>
        <end position="398"/>
    </location>
</feature>
<dbReference type="SMART" id="SM00192">
    <property type="entry name" value="LDLa"/>
    <property type="match status" value="1"/>
</dbReference>
<keyword evidence="1" id="KW-0677">Repeat</keyword>
<evidence type="ECO:0000256" key="5">
    <source>
        <dbReference type="SAM" id="SignalP"/>
    </source>
</evidence>
<dbReference type="Pfam" id="PF00057">
    <property type="entry name" value="Ldl_recept_a"/>
    <property type="match status" value="1"/>
</dbReference>
<dbReference type="PANTHER" id="PTHR24251">
    <property type="entry name" value="OVOCHYMASE-RELATED"/>
    <property type="match status" value="1"/>
</dbReference>
<keyword evidence="4" id="KW-0812">Transmembrane</keyword>
<evidence type="ECO:0000313" key="8">
    <source>
        <dbReference type="RefSeq" id="XP_006820567.1"/>
    </source>
</evidence>
<dbReference type="InterPro" id="IPR035914">
    <property type="entry name" value="Sperma_CUB_dom_sf"/>
</dbReference>
<dbReference type="InterPro" id="IPR000859">
    <property type="entry name" value="CUB_dom"/>
</dbReference>
<feature type="domain" description="CUB" evidence="6">
    <location>
        <begin position="166"/>
        <end position="276"/>
    </location>
</feature>
<evidence type="ECO:0000259" key="6">
    <source>
        <dbReference type="PROSITE" id="PS01180"/>
    </source>
</evidence>
<reference evidence="8" key="1">
    <citation type="submission" date="2025-08" db="UniProtKB">
        <authorList>
            <consortium name="RefSeq"/>
        </authorList>
    </citation>
    <scope>IDENTIFICATION</scope>
    <source>
        <tissue evidence="8">Testes</tissue>
    </source>
</reference>
<dbReference type="InterPro" id="IPR036055">
    <property type="entry name" value="LDL_receptor-like_sf"/>
</dbReference>
<dbReference type="CDD" id="cd00112">
    <property type="entry name" value="LDLa"/>
    <property type="match status" value="1"/>
</dbReference>
<evidence type="ECO:0000256" key="1">
    <source>
        <dbReference type="ARBA" id="ARBA00022737"/>
    </source>
</evidence>
<dbReference type="Gene3D" id="2.60.120.290">
    <property type="entry name" value="Spermadhesin, CUB domain"/>
    <property type="match status" value="3"/>
</dbReference>
<evidence type="ECO:0000256" key="2">
    <source>
        <dbReference type="ARBA" id="ARBA00023157"/>
    </source>
</evidence>
<dbReference type="CDD" id="cd00041">
    <property type="entry name" value="CUB"/>
    <property type="match status" value="2"/>
</dbReference>
<feature type="signal peptide" evidence="5">
    <location>
        <begin position="1"/>
        <end position="25"/>
    </location>
</feature>
<proteinExistence type="predicted"/>
<dbReference type="PROSITE" id="PS50068">
    <property type="entry name" value="LDLRA_2"/>
    <property type="match status" value="1"/>
</dbReference>
<dbReference type="PROSITE" id="PS01180">
    <property type="entry name" value="CUB"/>
    <property type="match status" value="3"/>
</dbReference>
<dbReference type="SUPFAM" id="SSF57424">
    <property type="entry name" value="LDL receptor-like module"/>
    <property type="match status" value="1"/>
</dbReference>
<protein>
    <submittedName>
        <fullName evidence="8">Cubilin-like</fullName>
    </submittedName>
</protein>
<accession>A0ABM0MKM6</accession>
<feature type="transmembrane region" description="Helical" evidence="4">
    <location>
        <begin position="453"/>
        <end position="476"/>
    </location>
</feature>
<feature type="disulfide bond" evidence="3">
    <location>
        <begin position="416"/>
        <end position="434"/>
    </location>
</feature>
<keyword evidence="4" id="KW-1133">Transmembrane helix</keyword>
<dbReference type="RefSeq" id="XP_006820567.1">
    <property type="nucleotide sequence ID" value="XM_006820504.1"/>
</dbReference>
<keyword evidence="4" id="KW-0472">Membrane</keyword>
<comment type="caution">
    <text evidence="3">Lacks conserved residue(s) required for the propagation of feature annotation.</text>
</comment>
<evidence type="ECO:0000256" key="4">
    <source>
        <dbReference type="SAM" id="Phobius"/>
    </source>
</evidence>
<dbReference type="InterPro" id="IPR002172">
    <property type="entry name" value="LDrepeatLR_classA_rpt"/>
</dbReference>
<evidence type="ECO:0000256" key="3">
    <source>
        <dbReference type="PROSITE-ProRule" id="PRU00124"/>
    </source>
</evidence>
<evidence type="ECO:0000313" key="7">
    <source>
        <dbReference type="Proteomes" id="UP000694865"/>
    </source>
</evidence>
<dbReference type="Proteomes" id="UP000694865">
    <property type="component" value="Unplaced"/>
</dbReference>
<organism evidence="7 8">
    <name type="scientific">Saccoglossus kowalevskii</name>
    <name type="common">Acorn worm</name>
    <dbReference type="NCBI Taxonomy" id="10224"/>
    <lineage>
        <taxon>Eukaryota</taxon>
        <taxon>Metazoa</taxon>
        <taxon>Hemichordata</taxon>
        <taxon>Enteropneusta</taxon>
        <taxon>Harrimaniidae</taxon>
        <taxon>Saccoglossus</taxon>
    </lineage>
</organism>
<keyword evidence="2 3" id="KW-1015">Disulfide bond</keyword>
<gene>
    <name evidence="8" type="primary">LOC102809181</name>
</gene>
<keyword evidence="5" id="KW-0732">Signal</keyword>
<sequence>MVERLCRVLAVVSLYILISPGCIQCKYGAHINDRDERAIGDCGGTYADDTGFITSPGYPDYYSDNVDCEYYITVSDGYVIHLIFREFYLASYGDYLSVYDGPSELKPNGYYEDRIAYLKGTMSDITDVIISTDVNITVLFHSDSSNTFPGFYATWTAINVNTMGICGSTYTDDIGTLTSPGYPADYSNNADCYFYITLSSGNRIQLMFYELDTERDNDLVEVYDGDGISSSAVLIGSYSGTDRPPLITSTGNSLTVHFTSDYSTTKDGFYAMYSVAASFETAVCTISEPVGSITSMGGTIVSHTSYPGDYSSPQTCVLTLTNFEAYTYIYLKFLEIDVYGCSGGDYIRVDDDNEELGTICESSHVGTEFTSNTLIKITFNAVSHTGTYQGFKAVYSLYYRTYFSSDTCDYSTDFKCDNGNCIDSSLRSDGYDHCGDNSDENSSSSTSSSSTTLIIIGVVIGVIVFLVIIIGAICYWMKSKTPSATSPATTNTTHRALANESAFPPTPVGGYYQPPEATTVNKGVGAAPNPYTQAQSAAPNPYYNANEVPNPYANQINQGGYNPNMVYNPSEPAKGNDVKPLIE</sequence>